<evidence type="ECO:0000256" key="4">
    <source>
        <dbReference type="ARBA" id="ARBA00023136"/>
    </source>
</evidence>
<evidence type="ECO:0000256" key="9">
    <source>
        <dbReference type="PROSITE-ProRule" id="PRU00779"/>
    </source>
</evidence>
<dbReference type="AlphaFoldDB" id="A0A813TE11"/>
<evidence type="ECO:0000256" key="1">
    <source>
        <dbReference type="ARBA" id="ARBA00004370"/>
    </source>
</evidence>
<sequence>MRNSITAFVLVGLAVNIYVGVQGVPLVKSVSQTETRQSLDIKPVEIPDFVSTDPAYRIDCSPDEDEYRSFCQQNLSKNRTSNITSASCTARGCIYDSNAISGTPTCYIPLEKGGYELKEGPNQISNAVTQYKLARLSTPSSKFSMFNHDIENLKVQVSVSGPEMIRMTIRDDNAERYEVPVPIQWSPSVPPTSAPPKIQFQMTKTVNEQVGFRVYRTDTQSILFDTTFFSNGFIYDDNFLQIVTTIPSKNAYGFGENGHNSFQHILKGSQRYGIFARDQWTLGENENSYGTHPFYMVIEPNGQTFGVWIFNSNAQDYKFDEFDVDKAMLTYRTIGGILDIFFFAGSTPEMVIRQYQSVIGKPYFPPYWAFGFQLCRYGYDTLDNMKAAMHRTLNASIPIDVHYGDIDYFHNRLDFTFDPTNFKDIPEYIDWLHANGMKFITMLDPAIDTEAKDYPVYTEGQKADIWMKWPERRNLQFHETNDRKILGYVWPDGKTAFPDFFYPPTSDWWRTQILEYHNKIKFDGIWIDMNEPANFDTNKGTPWNYVYNHNGNNVTWNLTCPIEDEILENPPYKTAICGDYISDKTLCMIAELTDGEGKIYSHYDVHNLYGWSETVATVPVSRALENKRSIVISRSTFATSGSISGHWLGDNTADWKHLKYNIIGMLEMNLFGIPYVGADICGFFADTTEQMCQRWMQLGAFNPFFRNHNGYKYGNDGPKFIDQDPGVFQESVVTSNRHAVELRYTLIPYLYTLFHRVHVSGGTVVRSMAHVFPTIAECWALDEQFLWDSSLLVAPVIYENHVNKSVYLPTTERWFDYYTGEEIKTLGQLTVPAPLDFIPLYLRGGAIIPHQQSAMNTVAARKKPLFLIVALDKNQYAEGNLFFDDGESIDTYERSVYNYFIFNYNSQRLTIEPWTYNYPQMGNDIKLEDITIYGMDKAPTKVMWNGQDLIMSTQWTFDSTKNILRMTKLELNVAKIHKFNFV</sequence>
<evidence type="ECO:0000256" key="2">
    <source>
        <dbReference type="ARBA" id="ARBA00007806"/>
    </source>
</evidence>
<dbReference type="InterPro" id="IPR025887">
    <property type="entry name" value="Glyco_hydro_31_N_dom"/>
</dbReference>
<evidence type="ECO:0000256" key="5">
    <source>
        <dbReference type="ARBA" id="ARBA00023157"/>
    </source>
</evidence>
<dbReference type="Pfam" id="PF00088">
    <property type="entry name" value="Trefoil"/>
    <property type="match status" value="1"/>
</dbReference>
<dbReference type="EMBL" id="CAJOBB010003212">
    <property type="protein sequence ID" value="CAF4027520.1"/>
    <property type="molecule type" value="Genomic_DNA"/>
</dbReference>
<keyword evidence="4" id="KW-0472">Membrane</keyword>
<feature type="signal peptide" evidence="11">
    <location>
        <begin position="1"/>
        <end position="23"/>
    </location>
</feature>
<dbReference type="InterPro" id="IPR000519">
    <property type="entry name" value="P_trefoil_dom"/>
</dbReference>
<dbReference type="SUPFAM" id="SSF51445">
    <property type="entry name" value="(Trans)glycosidases"/>
    <property type="match status" value="1"/>
</dbReference>
<keyword evidence="7 10" id="KW-0326">Glycosidase</keyword>
<evidence type="ECO:0000256" key="7">
    <source>
        <dbReference type="ARBA" id="ARBA00023295"/>
    </source>
</evidence>
<evidence type="ECO:0000313" key="15">
    <source>
        <dbReference type="Proteomes" id="UP000663860"/>
    </source>
</evidence>
<dbReference type="InterPro" id="IPR048395">
    <property type="entry name" value="Glyco_hydro_31_C"/>
</dbReference>
<dbReference type="Pfam" id="PF13802">
    <property type="entry name" value="Gal_mutarotas_2"/>
    <property type="match status" value="1"/>
</dbReference>
<dbReference type="InterPro" id="IPR011013">
    <property type="entry name" value="Gal_mutarotase_sf_dom"/>
</dbReference>
<dbReference type="Proteomes" id="UP000663860">
    <property type="component" value="Unassembled WGS sequence"/>
</dbReference>
<dbReference type="SMART" id="SM00018">
    <property type="entry name" value="PD"/>
    <property type="match status" value="1"/>
</dbReference>
<keyword evidence="6" id="KW-0325">Glycoprotein</keyword>
<dbReference type="Gene3D" id="2.60.40.1760">
    <property type="entry name" value="glycosyl hydrolase (family 31)"/>
    <property type="match status" value="1"/>
</dbReference>
<dbReference type="InterPro" id="IPR000322">
    <property type="entry name" value="Glyco_hydro_31_TIM"/>
</dbReference>
<dbReference type="Gene3D" id="4.10.110.10">
    <property type="entry name" value="Spasmolytic Protein, domain 1"/>
    <property type="match status" value="1"/>
</dbReference>
<dbReference type="Gene3D" id="3.20.20.80">
    <property type="entry name" value="Glycosidases"/>
    <property type="match status" value="1"/>
</dbReference>
<keyword evidence="5" id="KW-1015">Disulfide bond</keyword>
<dbReference type="GO" id="GO:0016020">
    <property type="term" value="C:membrane"/>
    <property type="evidence" value="ECO:0007669"/>
    <property type="project" value="UniProtKB-SubCell"/>
</dbReference>
<accession>A0A813TE11</accession>
<dbReference type="SUPFAM" id="SSF57492">
    <property type="entry name" value="Trefoil"/>
    <property type="match status" value="1"/>
</dbReference>
<dbReference type="SUPFAM" id="SSF74650">
    <property type="entry name" value="Galactose mutarotase-like"/>
    <property type="match status" value="1"/>
</dbReference>
<feature type="chain" id="PRO_5035682941" description="Maltase" evidence="11">
    <location>
        <begin position="24"/>
        <end position="982"/>
    </location>
</feature>
<evidence type="ECO:0000259" key="12">
    <source>
        <dbReference type="PROSITE" id="PS51448"/>
    </source>
</evidence>
<dbReference type="InterPro" id="IPR017853">
    <property type="entry name" value="GH"/>
</dbReference>
<comment type="similarity">
    <text evidence="2 10">Belongs to the glycosyl hydrolase 31 family.</text>
</comment>
<dbReference type="InterPro" id="IPR030458">
    <property type="entry name" value="Glyco_hydro_31_AS"/>
</dbReference>
<evidence type="ECO:0000256" key="11">
    <source>
        <dbReference type="SAM" id="SignalP"/>
    </source>
</evidence>
<gene>
    <name evidence="13" type="ORF">IZO911_LOCUS7463</name>
    <name evidence="14" type="ORF">KXQ929_LOCUS30075</name>
</gene>
<comment type="subcellular location">
    <subcellularLocation>
        <location evidence="1">Membrane</location>
    </subcellularLocation>
</comment>
<comment type="caution">
    <text evidence="9">Lacks conserved residue(s) required for the propagation of feature annotation.</text>
</comment>
<evidence type="ECO:0000256" key="6">
    <source>
        <dbReference type="ARBA" id="ARBA00023180"/>
    </source>
</evidence>
<dbReference type="Gene3D" id="2.60.40.1180">
    <property type="entry name" value="Golgi alpha-mannosidase II"/>
    <property type="match status" value="2"/>
</dbReference>
<dbReference type="PANTHER" id="PTHR22762">
    <property type="entry name" value="ALPHA-GLUCOSIDASE"/>
    <property type="match status" value="1"/>
</dbReference>
<dbReference type="CDD" id="cd14752">
    <property type="entry name" value="GH31_N"/>
    <property type="match status" value="1"/>
</dbReference>
<evidence type="ECO:0000256" key="8">
    <source>
        <dbReference type="ARBA" id="ARBA00041343"/>
    </source>
</evidence>
<dbReference type="Proteomes" id="UP000663868">
    <property type="component" value="Unassembled WGS sequence"/>
</dbReference>
<dbReference type="PROSITE" id="PS51448">
    <property type="entry name" value="P_TREFOIL_2"/>
    <property type="match status" value="1"/>
</dbReference>
<dbReference type="PROSITE" id="PS00129">
    <property type="entry name" value="GLYCOSYL_HYDROL_F31_1"/>
    <property type="match status" value="1"/>
</dbReference>
<dbReference type="CDD" id="cd06602">
    <property type="entry name" value="GH31_MGAM_SI_GAA"/>
    <property type="match status" value="1"/>
</dbReference>
<dbReference type="Pfam" id="PF01055">
    <property type="entry name" value="Glyco_hydro_31_2nd"/>
    <property type="match status" value="1"/>
</dbReference>
<dbReference type="GO" id="GO:0030246">
    <property type="term" value="F:carbohydrate binding"/>
    <property type="evidence" value="ECO:0007669"/>
    <property type="project" value="InterPro"/>
</dbReference>
<dbReference type="InterPro" id="IPR044913">
    <property type="entry name" value="P_trefoil_dom_sf"/>
</dbReference>
<evidence type="ECO:0000313" key="13">
    <source>
        <dbReference type="EMBL" id="CAF0811031.1"/>
    </source>
</evidence>
<dbReference type="EMBL" id="CAJNOE010000048">
    <property type="protein sequence ID" value="CAF0811031.1"/>
    <property type="molecule type" value="Genomic_DNA"/>
</dbReference>
<protein>
    <recommendedName>
        <fullName evidence="8">Maltase</fullName>
    </recommendedName>
</protein>
<name>A0A813TE11_9BILA</name>
<evidence type="ECO:0000256" key="3">
    <source>
        <dbReference type="ARBA" id="ARBA00022801"/>
    </source>
</evidence>
<dbReference type="InterPro" id="IPR013780">
    <property type="entry name" value="Glyco_hydro_b"/>
</dbReference>
<dbReference type="GO" id="GO:0005975">
    <property type="term" value="P:carbohydrate metabolic process"/>
    <property type="evidence" value="ECO:0007669"/>
    <property type="project" value="InterPro"/>
</dbReference>
<reference evidence="13" key="1">
    <citation type="submission" date="2021-02" db="EMBL/GenBank/DDBJ databases">
        <authorList>
            <person name="Nowell W R."/>
        </authorList>
    </citation>
    <scope>NUCLEOTIDE SEQUENCE</scope>
</reference>
<dbReference type="PANTHER" id="PTHR22762:SF133">
    <property type="entry name" value="P-TYPE DOMAIN-CONTAINING PROTEIN"/>
    <property type="match status" value="1"/>
</dbReference>
<organism evidence="13 15">
    <name type="scientific">Adineta steineri</name>
    <dbReference type="NCBI Taxonomy" id="433720"/>
    <lineage>
        <taxon>Eukaryota</taxon>
        <taxon>Metazoa</taxon>
        <taxon>Spiralia</taxon>
        <taxon>Gnathifera</taxon>
        <taxon>Rotifera</taxon>
        <taxon>Eurotatoria</taxon>
        <taxon>Bdelloidea</taxon>
        <taxon>Adinetida</taxon>
        <taxon>Adinetidae</taxon>
        <taxon>Adineta</taxon>
    </lineage>
</organism>
<dbReference type="Pfam" id="PF21365">
    <property type="entry name" value="Glyco_hydro_31_3rd"/>
    <property type="match status" value="1"/>
</dbReference>
<proteinExistence type="inferred from homology"/>
<evidence type="ECO:0000256" key="10">
    <source>
        <dbReference type="RuleBase" id="RU361185"/>
    </source>
</evidence>
<dbReference type="GO" id="GO:0004558">
    <property type="term" value="F:alpha-1,4-glucosidase activity"/>
    <property type="evidence" value="ECO:0007669"/>
    <property type="project" value="TreeGrafter"/>
</dbReference>
<evidence type="ECO:0000313" key="14">
    <source>
        <dbReference type="EMBL" id="CAF4027520.1"/>
    </source>
</evidence>
<feature type="domain" description="P-type" evidence="12">
    <location>
        <begin position="48"/>
        <end position="110"/>
    </location>
</feature>
<comment type="caution">
    <text evidence="13">The sequence shown here is derived from an EMBL/GenBank/DDBJ whole genome shotgun (WGS) entry which is preliminary data.</text>
</comment>
<dbReference type="CDD" id="cd00111">
    <property type="entry name" value="Trefoil"/>
    <property type="match status" value="1"/>
</dbReference>
<keyword evidence="11" id="KW-0732">Signal</keyword>
<dbReference type="SUPFAM" id="SSF51011">
    <property type="entry name" value="Glycosyl hydrolase domain"/>
    <property type="match status" value="1"/>
</dbReference>
<keyword evidence="3 10" id="KW-0378">Hydrolase</keyword>